<dbReference type="SUPFAM" id="SSF55874">
    <property type="entry name" value="ATPase domain of HSP90 chaperone/DNA topoisomerase II/histidine kinase"/>
    <property type="match status" value="1"/>
</dbReference>
<dbReference type="Pfam" id="PF00989">
    <property type="entry name" value="PAS"/>
    <property type="match status" value="1"/>
</dbReference>
<keyword evidence="10" id="KW-0472">Membrane</keyword>
<dbReference type="InterPro" id="IPR003594">
    <property type="entry name" value="HATPase_dom"/>
</dbReference>
<evidence type="ECO:0000256" key="1">
    <source>
        <dbReference type="ARBA" id="ARBA00000085"/>
    </source>
</evidence>
<gene>
    <name evidence="15" type="ORF">Q8A64_03375</name>
</gene>
<keyword evidence="4" id="KW-0808">Transferase</keyword>
<dbReference type="NCBIfam" id="TIGR00229">
    <property type="entry name" value="sensory_box"/>
    <property type="match status" value="1"/>
</dbReference>
<evidence type="ECO:0000256" key="4">
    <source>
        <dbReference type="ARBA" id="ARBA00022679"/>
    </source>
</evidence>
<dbReference type="SMART" id="SM00091">
    <property type="entry name" value="PAS"/>
    <property type="match status" value="1"/>
</dbReference>
<feature type="transmembrane region" description="Helical" evidence="10">
    <location>
        <begin position="74"/>
        <end position="92"/>
    </location>
</feature>
<evidence type="ECO:0000313" key="15">
    <source>
        <dbReference type="EMBL" id="MDQ9169448.1"/>
    </source>
</evidence>
<comment type="caution">
    <text evidence="15">The sequence shown here is derived from an EMBL/GenBank/DDBJ whole genome shotgun (WGS) entry which is preliminary data.</text>
</comment>
<feature type="domain" description="Histidine kinase" evidence="11">
    <location>
        <begin position="680"/>
        <end position="918"/>
    </location>
</feature>
<dbReference type="Pfam" id="PF00072">
    <property type="entry name" value="Response_reg"/>
    <property type="match status" value="1"/>
</dbReference>
<dbReference type="Proteomes" id="UP001225596">
    <property type="component" value="Unassembled WGS sequence"/>
</dbReference>
<dbReference type="InterPro" id="IPR005467">
    <property type="entry name" value="His_kinase_dom"/>
</dbReference>
<feature type="transmembrane region" description="Helical" evidence="10">
    <location>
        <begin position="146"/>
        <end position="170"/>
    </location>
</feature>
<feature type="domain" description="Response regulatory" evidence="12">
    <location>
        <begin position="938"/>
        <end position="1054"/>
    </location>
</feature>
<feature type="modified residue" description="4-aspartylphosphate" evidence="9">
    <location>
        <position position="988"/>
    </location>
</feature>
<dbReference type="SMART" id="SM00387">
    <property type="entry name" value="HATPase_c"/>
    <property type="match status" value="1"/>
</dbReference>
<evidence type="ECO:0000256" key="2">
    <source>
        <dbReference type="ARBA" id="ARBA00012438"/>
    </source>
</evidence>
<evidence type="ECO:0000259" key="13">
    <source>
        <dbReference type="PROSITE" id="PS50112"/>
    </source>
</evidence>
<dbReference type="InterPro" id="IPR000700">
    <property type="entry name" value="PAS-assoc_C"/>
</dbReference>
<protein>
    <recommendedName>
        <fullName evidence="2">histidine kinase</fullName>
        <ecNumber evidence="2">2.7.13.3</ecNumber>
    </recommendedName>
</protein>
<comment type="catalytic activity">
    <reaction evidence="1">
        <text>ATP + protein L-histidine = ADP + protein N-phospho-L-histidine.</text>
        <dbReference type="EC" id="2.7.13.3"/>
    </reaction>
</comment>
<keyword evidence="7" id="KW-0067">ATP-binding</keyword>
<keyword evidence="16" id="KW-1185">Reference proteome</keyword>
<dbReference type="InterPro" id="IPR011006">
    <property type="entry name" value="CheY-like_superfamily"/>
</dbReference>
<keyword evidence="10" id="KW-0812">Transmembrane</keyword>
<feature type="transmembrane region" description="Helical" evidence="10">
    <location>
        <begin position="222"/>
        <end position="242"/>
    </location>
</feature>
<dbReference type="InterPro" id="IPR000014">
    <property type="entry name" value="PAS"/>
</dbReference>
<evidence type="ECO:0000256" key="5">
    <source>
        <dbReference type="ARBA" id="ARBA00022741"/>
    </source>
</evidence>
<feature type="domain" description="PAC" evidence="14">
    <location>
        <begin position="603"/>
        <end position="653"/>
    </location>
</feature>
<organism evidence="15 16">
    <name type="scientific">Keguizhuia sedimenti</name>
    <dbReference type="NCBI Taxonomy" id="3064264"/>
    <lineage>
        <taxon>Bacteria</taxon>
        <taxon>Pseudomonadati</taxon>
        <taxon>Pseudomonadota</taxon>
        <taxon>Betaproteobacteria</taxon>
        <taxon>Burkholderiales</taxon>
        <taxon>Oxalobacteraceae</taxon>
        <taxon>Keguizhuia</taxon>
    </lineage>
</organism>
<name>A0ABU1BM91_9BURK</name>
<dbReference type="Gene3D" id="1.10.287.130">
    <property type="match status" value="1"/>
</dbReference>
<dbReference type="Gene3D" id="3.40.50.2300">
    <property type="match status" value="1"/>
</dbReference>
<keyword evidence="3 9" id="KW-0597">Phosphoprotein</keyword>
<dbReference type="InterPro" id="IPR035965">
    <property type="entry name" value="PAS-like_dom_sf"/>
</dbReference>
<dbReference type="PROSITE" id="PS50112">
    <property type="entry name" value="PAS"/>
    <property type="match status" value="1"/>
</dbReference>
<feature type="transmembrane region" description="Helical" evidence="10">
    <location>
        <begin position="117"/>
        <end position="134"/>
    </location>
</feature>
<feature type="transmembrane region" description="Helical" evidence="10">
    <location>
        <begin position="42"/>
        <end position="62"/>
    </location>
</feature>
<dbReference type="InterPro" id="IPR003661">
    <property type="entry name" value="HisK_dim/P_dom"/>
</dbReference>
<dbReference type="CDD" id="cd18161">
    <property type="entry name" value="REC_hyHK_blue-like"/>
    <property type="match status" value="1"/>
</dbReference>
<dbReference type="Pfam" id="PF02518">
    <property type="entry name" value="HATPase_c"/>
    <property type="match status" value="1"/>
</dbReference>
<evidence type="ECO:0000256" key="8">
    <source>
        <dbReference type="ARBA" id="ARBA00023012"/>
    </source>
</evidence>
<dbReference type="CDD" id="cd00130">
    <property type="entry name" value="PAS"/>
    <property type="match status" value="1"/>
</dbReference>
<dbReference type="InterPro" id="IPR001789">
    <property type="entry name" value="Sig_transdc_resp-reg_receiver"/>
</dbReference>
<evidence type="ECO:0000259" key="11">
    <source>
        <dbReference type="PROSITE" id="PS50109"/>
    </source>
</evidence>
<feature type="transmembrane region" description="Helical" evidence="10">
    <location>
        <begin position="182"/>
        <end position="201"/>
    </location>
</feature>
<dbReference type="InterPro" id="IPR004358">
    <property type="entry name" value="Sig_transdc_His_kin-like_C"/>
</dbReference>
<evidence type="ECO:0000256" key="10">
    <source>
        <dbReference type="SAM" id="Phobius"/>
    </source>
</evidence>
<dbReference type="SUPFAM" id="SSF55785">
    <property type="entry name" value="PYP-like sensor domain (PAS domain)"/>
    <property type="match status" value="1"/>
</dbReference>
<dbReference type="PANTHER" id="PTHR43065">
    <property type="entry name" value="SENSOR HISTIDINE KINASE"/>
    <property type="match status" value="1"/>
</dbReference>
<dbReference type="Gene3D" id="3.30.565.10">
    <property type="entry name" value="Histidine kinase-like ATPase, C-terminal domain"/>
    <property type="match status" value="1"/>
</dbReference>
<keyword evidence="5" id="KW-0547">Nucleotide-binding</keyword>
<dbReference type="SMART" id="SM00448">
    <property type="entry name" value="REC"/>
    <property type="match status" value="1"/>
</dbReference>
<evidence type="ECO:0000256" key="7">
    <source>
        <dbReference type="ARBA" id="ARBA00022840"/>
    </source>
</evidence>
<dbReference type="Gene3D" id="3.30.450.20">
    <property type="entry name" value="PAS domain"/>
    <property type="match status" value="1"/>
</dbReference>
<dbReference type="PROSITE" id="PS50110">
    <property type="entry name" value="RESPONSE_REGULATORY"/>
    <property type="match status" value="1"/>
</dbReference>
<dbReference type="EC" id="2.7.13.3" evidence="2"/>
<dbReference type="CDD" id="cd00082">
    <property type="entry name" value="HisKA"/>
    <property type="match status" value="1"/>
</dbReference>
<dbReference type="InterPro" id="IPR036890">
    <property type="entry name" value="HATPase_C_sf"/>
</dbReference>
<evidence type="ECO:0000256" key="3">
    <source>
        <dbReference type="ARBA" id="ARBA00022553"/>
    </source>
</evidence>
<evidence type="ECO:0000313" key="16">
    <source>
        <dbReference type="Proteomes" id="UP001225596"/>
    </source>
</evidence>
<keyword evidence="8" id="KW-0902">Two-component regulatory system</keyword>
<dbReference type="PROSITE" id="PS50113">
    <property type="entry name" value="PAC"/>
    <property type="match status" value="1"/>
</dbReference>
<dbReference type="RefSeq" id="WP_338435345.1">
    <property type="nucleotide sequence ID" value="NZ_JAUYVH010000001.1"/>
</dbReference>
<evidence type="ECO:0000259" key="14">
    <source>
        <dbReference type="PROSITE" id="PS50113"/>
    </source>
</evidence>
<evidence type="ECO:0000259" key="12">
    <source>
        <dbReference type="PROSITE" id="PS50110"/>
    </source>
</evidence>
<dbReference type="PANTHER" id="PTHR43065:SF49">
    <property type="entry name" value="HISTIDINE KINASE"/>
    <property type="match status" value="1"/>
</dbReference>
<dbReference type="EMBL" id="JAUYVH010000001">
    <property type="protein sequence ID" value="MDQ9169448.1"/>
    <property type="molecule type" value="Genomic_DNA"/>
</dbReference>
<dbReference type="InterPro" id="IPR013767">
    <property type="entry name" value="PAS_fold"/>
</dbReference>
<proteinExistence type="predicted"/>
<keyword evidence="6" id="KW-0418">Kinase</keyword>
<evidence type="ECO:0000256" key="9">
    <source>
        <dbReference type="PROSITE-ProRule" id="PRU00169"/>
    </source>
</evidence>
<reference evidence="15 16" key="1">
    <citation type="submission" date="2023-08" db="EMBL/GenBank/DDBJ databases">
        <title>Oxalobacteraceae gen .nov., isolated from river sludge outside the plant.</title>
        <authorList>
            <person name="Zhao S.Y."/>
        </authorList>
    </citation>
    <scope>NUCLEOTIDE SEQUENCE [LARGE SCALE GENOMIC DNA]</scope>
    <source>
        <strain evidence="15 16">R-40</strain>
    </source>
</reference>
<dbReference type="SUPFAM" id="SSF52172">
    <property type="entry name" value="CheY-like"/>
    <property type="match status" value="1"/>
</dbReference>
<keyword evidence="10" id="KW-1133">Transmembrane helix</keyword>
<dbReference type="PRINTS" id="PR00344">
    <property type="entry name" value="BCTRLSENSOR"/>
</dbReference>
<dbReference type="PROSITE" id="PS50109">
    <property type="entry name" value="HIS_KIN"/>
    <property type="match status" value="1"/>
</dbReference>
<sequence length="1074" mass="116483">MKNSVISWRTAPGWILCLIGATVLLGWMVGNHSLVRGFSASPAMTINTAVLFLFSGLSLTLSARTPDSRLVQRVLVPVLIGLPGLILLEHLFDIDLGIDLAHIHAALGDGHARPGRAAPNTCLGFLSAGIVLFLHRRQPMPKAAHLCGRILAAGILLIGMSALLGYFLHLEFLYKFASFNRMAILTAGGMVMLGIGIWHLLVQQASRVHLPIKSEDKRITRLAGMLLTVFAVAGGLSGFALLRDGFEKSVTENMLNATTSNAFSISFALDHVTRLASSVDSDAILQQQMVRLNAQPGDASAIASLEDVASHFAALGFTGVSMFDRNDKQLVQSGVMASELAVMHIDFSSSGKPAELYWQDGLLFKIEQKVRDGNRVIGRVVMESRLSALTAFILELQRAGRSNDLLLCGRQGVDAVCFPTRFYTEGVYLPLLDTNGKPSLPASRALLGESGAMIVNDLRGIPVLAGYATLPSQDLGLVLKTDIEELYAPLRQKLNWLAGLLLSFVIIGTLLLRKWVQPLIARIVSEQRRMNVILEHSHDAFVATNAQGLITDWNRQAEKTFGWKRAQAIGRKFIDLLLPQELHTRVQSRFNQLRHADHPRADSRLEVEAMHCHGNAVPVEMSLAGFHDGTDYGVSVFLRDISERREAERAAAEHAQSLEAARIALLQSQKLEAVGKLTGGVAHDFNNVLQVIGASLQLLEMEATGSGTPGTGATSQGPSGNTVLQNRIAMAMNAVDRGAKLASQLLAFARRQPLQPVVVNLGKLVRGLDELLQRALGEEIEIETIVAGGLWNTLIDPNQLEHVILNLAINARDAMNGTGKLTIEAGNAMLDDAYVQHEPGLIAGQFVLLAISDTGCGMDLATQERAFEPFFTTKPEGQGTGLGLSMVYGFVKQSHGHIRIYSEVGYGTTIKIYLPRSFEAESAAVPRPSGQIVGGQESILVVEDDLAVQATVVDMLRGLGYRVLKANNGDQALRILKDGAMVDLLFTDVVMPGTVRSPELAKQAKQLLPEIRVLFTSGYTQNAIVHGGRLDPGVHLLSKPYGREQLARKIHEVLHKDRTRPAGTALLEASDREE</sequence>
<feature type="transmembrane region" description="Helical" evidence="10">
    <location>
        <begin position="12"/>
        <end position="30"/>
    </location>
</feature>
<feature type="domain" description="PAS" evidence="13">
    <location>
        <begin position="526"/>
        <end position="597"/>
    </location>
</feature>
<accession>A0ABU1BM91</accession>
<evidence type="ECO:0000256" key="6">
    <source>
        <dbReference type="ARBA" id="ARBA00022777"/>
    </source>
</evidence>